<dbReference type="InterPro" id="IPR017871">
    <property type="entry name" value="ABC_transporter-like_CS"/>
</dbReference>
<sequence length="284" mass="32026">MLKQSEIIETEAPINPSSGVSLEVIECEPLLEERETIINIENLSKQFDGIEVLRDINLTINKGDVVSILGSSGSGKSTLLRCMNWLEQPERGTIFMGDERIGINSETGKPLKYKELAKLRERLGMVFQSFNLWPHLTVLQNVMEALVHVKKIAKPDAEEMARKQLDKVGMSHKLESYPSMLSGGQKQRVAIARALAMEPDVLLFDEPTSALDPELVEEVLLVMKKLSQEGYTMVVVTHEMEFARQVSDQVVFLEKGILIEKSNPEKFFTNPDSPRVRQFLKLDS</sequence>
<evidence type="ECO:0000256" key="4">
    <source>
        <dbReference type="ARBA" id="ARBA00022741"/>
    </source>
</evidence>
<dbReference type="EMBL" id="JBFSSG010000004">
    <property type="protein sequence ID" value="MEZ8720140.1"/>
    <property type="molecule type" value="Genomic_DNA"/>
</dbReference>
<evidence type="ECO:0000313" key="7">
    <source>
        <dbReference type="EMBL" id="MEZ8720140.1"/>
    </source>
</evidence>
<evidence type="ECO:0000256" key="5">
    <source>
        <dbReference type="ARBA" id="ARBA00022840"/>
    </source>
</evidence>
<keyword evidence="4" id="KW-0547">Nucleotide-binding</keyword>
<evidence type="ECO:0000256" key="3">
    <source>
        <dbReference type="ARBA" id="ARBA00022448"/>
    </source>
</evidence>
<dbReference type="GO" id="GO:0005524">
    <property type="term" value="F:ATP binding"/>
    <property type="evidence" value="ECO:0007669"/>
    <property type="project" value="UniProtKB-KW"/>
</dbReference>
<dbReference type="InterPro" id="IPR030679">
    <property type="entry name" value="ABC_ATPase_HisP-typ"/>
</dbReference>
<gene>
    <name evidence="7" type="ORF">AB6D66_03605</name>
</gene>
<protein>
    <submittedName>
        <fullName evidence="7">Amino acid ABC transporter ATP-binding protein</fullName>
    </submittedName>
</protein>
<evidence type="ECO:0000259" key="6">
    <source>
        <dbReference type="PROSITE" id="PS50893"/>
    </source>
</evidence>
<dbReference type="InterPro" id="IPR050086">
    <property type="entry name" value="MetN_ABC_transporter-like"/>
</dbReference>
<dbReference type="InterPro" id="IPR003593">
    <property type="entry name" value="AAA+_ATPase"/>
</dbReference>
<dbReference type="SMART" id="SM00382">
    <property type="entry name" value="AAA"/>
    <property type="match status" value="1"/>
</dbReference>
<organism evidence="7 8">
    <name type="scientific">Vibrio pomeroyi</name>
    <dbReference type="NCBI Taxonomy" id="198832"/>
    <lineage>
        <taxon>Bacteria</taxon>
        <taxon>Pseudomonadati</taxon>
        <taxon>Pseudomonadota</taxon>
        <taxon>Gammaproteobacteria</taxon>
        <taxon>Vibrionales</taxon>
        <taxon>Vibrionaceae</taxon>
        <taxon>Vibrio</taxon>
    </lineage>
</organism>
<dbReference type="PANTHER" id="PTHR43166">
    <property type="entry name" value="AMINO ACID IMPORT ATP-BINDING PROTEIN"/>
    <property type="match status" value="1"/>
</dbReference>
<dbReference type="InterPro" id="IPR003439">
    <property type="entry name" value="ABC_transporter-like_ATP-bd"/>
</dbReference>
<dbReference type="Proteomes" id="UP001570071">
    <property type="component" value="Unassembled WGS sequence"/>
</dbReference>
<dbReference type="RefSeq" id="WP_372122276.1">
    <property type="nucleotide sequence ID" value="NZ_JBFSSG010000004.1"/>
</dbReference>
<dbReference type="PIRSF" id="PIRSF039085">
    <property type="entry name" value="ABC_ATPase_HisP"/>
    <property type="match status" value="1"/>
</dbReference>
<dbReference type="CDD" id="cd03262">
    <property type="entry name" value="ABC_HisP_GlnQ"/>
    <property type="match status" value="1"/>
</dbReference>
<evidence type="ECO:0000313" key="8">
    <source>
        <dbReference type="Proteomes" id="UP001570071"/>
    </source>
</evidence>
<feature type="domain" description="ABC transporter" evidence="6">
    <location>
        <begin position="38"/>
        <end position="280"/>
    </location>
</feature>
<dbReference type="SUPFAM" id="SSF52540">
    <property type="entry name" value="P-loop containing nucleoside triphosphate hydrolases"/>
    <property type="match status" value="1"/>
</dbReference>
<dbReference type="PROSITE" id="PS00211">
    <property type="entry name" value="ABC_TRANSPORTER_1"/>
    <property type="match status" value="1"/>
</dbReference>
<dbReference type="Pfam" id="PF00005">
    <property type="entry name" value="ABC_tran"/>
    <property type="match status" value="1"/>
</dbReference>
<dbReference type="Gene3D" id="3.40.50.300">
    <property type="entry name" value="P-loop containing nucleotide triphosphate hydrolases"/>
    <property type="match status" value="1"/>
</dbReference>
<evidence type="ECO:0000256" key="1">
    <source>
        <dbReference type="ARBA" id="ARBA00004417"/>
    </source>
</evidence>
<dbReference type="PANTHER" id="PTHR43166:SF15">
    <property type="entry name" value="HISTIDINE TRANSPORT ATP-BINDING PROTEIN HISP"/>
    <property type="match status" value="1"/>
</dbReference>
<keyword evidence="3" id="KW-0813">Transport</keyword>
<comment type="subcellular location">
    <subcellularLocation>
        <location evidence="1">Cell inner membrane</location>
        <topology evidence="1">Peripheral membrane protein</topology>
    </subcellularLocation>
</comment>
<name>A0ABV4MSL3_9VIBR</name>
<evidence type="ECO:0000256" key="2">
    <source>
        <dbReference type="ARBA" id="ARBA00005417"/>
    </source>
</evidence>
<dbReference type="PROSITE" id="PS50893">
    <property type="entry name" value="ABC_TRANSPORTER_2"/>
    <property type="match status" value="1"/>
</dbReference>
<proteinExistence type="inferred from homology"/>
<keyword evidence="5 7" id="KW-0067">ATP-binding</keyword>
<accession>A0ABV4MSL3</accession>
<comment type="similarity">
    <text evidence="2">Belongs to the ABC transporter superfamily.</text>
</comment>
<dbReference type="InterPro" id="IPR027417">
    <property type="entry name" value="P-loop_NTPase"/>
</dbReference>
<keyword evidence="8" id="KW-1185">Reference proteome</keyword>
<comment type="caution">
    <text evidence="7">The sequence shown here is derived from an EMBL/GenBank/DDBJ whole genome shotgun (WGS) entry which is preliminary data.</text>
</comment>
<reference evidence="7 8" key="1">
    <citation type="journal article" date="2024" name="ISME J.">
        <title>Tailless and filamentous prophages are predominant in marine Vibrio.</title>
        <authorList>
            <person name="Steensen K."/>
            <person name="Seneca J."/>
            <person name="Bartlau N."/>
            <person name="Yu X.A."/>
            <person name="Hussain F.A."/>
            <person name="Polz M.F."/>
        </authorList>
    </citation>
    <scope>NUCLEOTIDE SEQUENCE [LARGE SCALE GENOMIC DNA]</scope>
    <source>
        <strain evidence="7 8">10N.239.312.F12</strain>
    </source>
</reference>